<sequence>MHLKYLLCKKYHPKTFVWLFIFGFAFLGAIINGSYVVLISESFPAHLRYSGVGFSYSLGIALFGGIAPLIFSQLIVTLKSPEAPALYLFVCACFTLFAIIQTDHPEKKRQLLSENHGNTHLK</sequence>
<dbReference type="PANTHER" id="PTHR43528:SF1">
    <property type="entry name" value="ALPHA-KETOGLUTARATE PERMEASE"/>
    <property type="match status" value="1"/>
</dbReference>
<evidence type="ECO:0000256" key="5">
    <source>
        <dbReference type="ARBA" id="ARBA00022847"/>
    </source>
</evidence>
<dbReference type="InterPro" id="IPR051084">
    <property type="entry name" value="H+-coupled_symporters"/>
</dbReference>
<protein>
    <submittedName>
        <fullName evidence="9">Major facilitator family transporter</fullName>
    </submittedName>
</protein>
<evidence type="ECO:0000313" key="9">
    <source>
        <dbReference type="EMBL" id="STY28225.1"/>
    </source>
</evidence>
<dbReference type="InterPro" id="IPR005828">
    <property type="entry name" value="MFS_sugar_transport-like"/>
</dbReference>
<dbReference type="OrthoDB" id="3690818at2"/>
<accession>A0A378LMI7</accession>
<keyword evidence="10" id="KW-1185">Reference proteome</keyword>
<dbReference type="RefSeq" id="WP_031562934.1">
    <property type="nucleotide sequence ID" value="NZ_CAAAIS010000002.1"/>
</dbReference>
<evidence type="ECO:0000256" key="4">
    <source>
        <dbReference type="ARBA" id="ARBA00022692"/>
    </source>
</evidence>
<evidence type="ECO:0000256" key="2">
    <source>
        <dbReference type="ARBA" id="ARBA00022448"/>
    </source>
</evidence>
<name>A0A378LMI7_9GAMM</name>
<dbReference type="AlphaFoldDB" id="A0A378LMI7"/>
<evidence type="ECO:0000256" key="6">
    <source>
        <dbReference type="ARBA" id="ARBA00022989"/>
    </source>
</evidence>
<dbReference type="InterPro" id="IPR036259">
    <property type="entry name" value="MFS_trans_sf"/>
</dbReference>
<evidence type="ECO:0000313" key="10">
    <source>
        <dbReference type="Proteomes" id="UP000255297"/>
    </source>
</evidence>
<evidence type="ECO:0000256" key="8">
    <source>
        <dbReference type="SAM" id="Phobius"/>
    </source>
</evidence>
<evidence type="ECO:0000256" key="1">
    <source>
        <dbReference type="ARBA" id="ARBA00004651"/>
    </source>
</evidence>
<feature type="transmembrane region" description="Helical" evidence="8">
    <location>
        <begin position="51"/>
        <end position="71"/>
    </location>
</feature>
<organism evidence="9 10">
    <name type="scientific">Legionella wadsworthii</name>
    <dbReference type="NCBI Taxonomy" id="28088"/>
    <lineage>
        <taxon>Bacteria</taxon>
        <taxon>Pseudomonadati</taxon>
        <taxon>Pseudomonadota</taxon>
        <taxon>Gammaproteobacteria</taxon>
        <taxon>Legionellales</taxon>
        <taxon>Legionellaceae</taxon>
        <taxon>Legionella</taxon>
    </lineage>
</organism>
<feature type="transmembrane region" description="Helical" evidence="8">
    <location>
        <begin position="83"/>
        <end position="100"/>
    </location>
</feature>
<dbReference type="GO" id="GO:0015293">
    <property type="term" value="F:symporter activity"/>
    <property type="evidence" value="ECO:0007669"/>
    <property type="project" value="UniProtKB-KW"/>
</dbReference>
<dbReference type="EMBL" id="UGPB01000001">
    <property type="protein sequence ID" value="STY28225.1"/>
    <property type="molecule type" value="Genomic_DNA"/>
</dbReference>
<proteinExistence type="predicted"/>
<keyword evidence="7 8" id="KW-0472">Membrane</keyword>
<keyword evidence="2" id="KW-0813">Transport</keyword>
<keyword evidence="3" id="KW-1003">Cell membrane</keyword>
<dbReference type="Gene3D" id="1.20.1250.20">
    <property type="entry name" value="MFS general substrate transporter like domains"/>
    <property type="match status" value="1"/>
</dbReference>
<dbReference type="GO" id="GO:0005886">
    <property type="term" value="C:plasma membrane"/>
    <property type="evidence" value="ECO:0007669"/>
    <property type="project" value="UniProtKB-SubCell"/>
</dbReference>
<evidence type="ECO:0000256" key="7">
    <source>
        <dbReference type="ARBA" id="ARBA00023136"/>
    </source>
</evidence>
<comment type="subcellular location">
    <subcellularLocation>
        <location evidence="1">Cell membrane</location>
        <topology evidence="1">Multi-pass membrane protein</topology>
    </subcellularLocation>
</comment>
<reference evidence="9 10" key="1">
    <citation type="submission" date="2018-06" db="EMBL/GenBank/DDBJ databases">
        <authorList>
            <consortium name="Pathogen Informatics"/>
            <person name="Doyle S."/>
        </authorList>
    </citation>
    <scope>NUCLEOTIDE SEQUENCE [LARGE SCALE GENOMIC DNA]</scope>
    <source>
        <strain evidence="9 10">NCTC11532</strain>
    </source>
</reference>
<dbReference type="STRING" id="1122170.GCA_000701265_02283"/>
<gene>
    <name evidence="9" type="ORF">NCTC11532_00395</name>
</gene>
<dbReference type="PANTHER" id="PTHR43528">
    <property type="entry name" value="ALPHA-KETOGLUTARATE PERMEASE"/>
    <property type="match status" value="1"/>
</dbReference>
<dbReference type="Pfam" id="PF00083">
    <property type="entry name" value="Sugar_tr"/>
    <property type="match status" value="1"/>
</dbReference>
<keyword evidence="6 8" id="KW-1133">Transmembrane helix</keyword>
<keyword evidence="5" id="KW-0769">Symport</keyword>
<evidence type="ECO:0000256" key="3">
    <source>
        <dbReference type="ARBA" id="ARBA00022475"/>
    </source>
</evidence>
<feature type="transmembrane region" description="Helical" evidence="8">
    <location>
        <begin position="16"/>
        <end position="39"/>
    </location>
</feature>
<dbReference type="Proteomes" id="UP000255297">
    <property type="component" value="Unassembled WGS sequence"/>
</dbReference>
<keyword evidence="4 8" id="KW-0812">Transmembrane</keyword>
<dbReference type="SUPFAM" id="SSF103473">
    <property type="entry name" value="MFS general substrate transporter"/>
    <property type="match status" value="1"/>
</dbReference>